<dbReference type="EMBL" id="JAGMUV010000029">
    <property type="protein sequence ID" value="KAH7116316.1"/>
    <property type="molecule type" value="Genomic_DNA"/>
</dbReference>
<evidence type="ECO:0000256" key="7">
    <source>
        <dbReference type="ARBA" id="ARBA00030854"/>
    </source>
</evidence>
<dbReference type="SUPFAM" id="SSF55620">
    <property type="entry name" value="Tetrahydrobiopterin biosynthesis enzymes-like"/>
    <property type="match status" value="1"/>
</dbReference>
<name>A0A9P9DBR3_9HYPO</name>
<reference evidence="9" key="1">
    <citation type="journal article" date="2021" name="Nat. Commun.">
        <title>Genetic determinants of endophytism in the Arabidopsis root mycobiome.</title>
        <authorList>
            <person name="Mesny F."/>
            <person name="Miyauchi S."/>
            <person name="Thiergart T."/>
            <person name="Pickel B."/>
            <person name="Atanasova L."/>
            <person name="Karlsson M."/>
            <person name="Huettel B."/>
            <person name="Barry K.W."/>
            <person name="Haridas S."/>
            <person name="Chen C."/>
            <person name="Bauer D."/>
            <person name="Andreopoulos W."/>
            <person name="Pangilinan J."/>
            <person name="LaButti K."/>
            <person name="Riley R."/>
            <person name="Lipzen A."/>
            <person name="Clum A."/>
            <person name="Drula E."/>
            <person name="Henrissat B."/>
            <person name="Kohler A."/>
            <person name="Grigoriev I.V."/>
            <person name="Martin F.M."/>
            <person name="Hacquard S."/>
        </authorList>
    </citation>
    <scope>NUCLEOTIDE SEQUENCE</scope>
    <source>
        <strain evidence="9">MPI-CAGE-AT-0147</strain>
    </source>
</reference>
<comment type="similarity">
    <text evidence="2">Belongs to the GTP cyclohydrolase I family.</text>
</comment>
<feature type="non-terminal residue" evidence="9">
    <location>
        <position position="95"/>
    </location>
</feature>
<evidence type="ECO:0000259" key="8">
    <source>
        <dbReference type="Pfam" id="PF01227"/>
    </source>
</evidence>
<comment type="caution">
    <text evidence="9">The sequence shown here is derived from an EMBL/GenBank/DDBJ whole genome shotgun (WGS) entry which is preliminary data.</text>
</comment>
<dbReference type="GO" id="GO:0046656">
    <property type="term" value="P:folic acid biosynthetic process"/>
    <property type="evidence" value="ECO:0007669"/>
    <property type="project" value="UniProtKB-KW"/>
</dbReference>
<sequence length="95" mass="11086">IPVNFPLLDAYWLHSLRPRHQLFKLPRIAEIFSRRLQIQERLTEDVAYATMETLKPQSVAVTNDTTLTSCVLGCFERKIKARNEFLHCIFVGVNR</sequence>
<dbReference type="Gene3D" id="3.30.1130.10">
    <property type="match status" value="1"/>
</dbReference>
<keyword evidence="10" id="KW-1185">Reference proteome</keyword>
<dbReference type="GO" id="GO:0005525">
    <property type="term" value="F:GTP binding"/>
    <property type="evidence" value="ECO:0007669"/>
    <property type="project" value="TreeGrafter"/>
</dbReference>
<feature type="domain" description="GTP cyclohydrolase I" evidence="8">
    <location>
        <begin position="23"/>
        <end position="66"/>
    </location>
</feature>
<evidence type="ECO:0000313" key="9">
    <source>
        <dbReference type="EMBL" id="KAH7116316.1"/>
    </source>
</evidence>
<dbReference type="Proteomes" id="UP000738349">
    <property type="component" value="Unassembled WGS sequence"/>
</dbReference>
<evidence type="ECO:0000256" key="1">
    <source>
        <dbReference type="ARBA" id="ARBA00005080"/>
    </source>
</evidence>
<dbReference type="InterPro" id="IPR001474">
    <property type="entry name" value="GTP_CycHdrlase_I"/>
</dbReference>
<dbReference type="EC" id="3.5.4.16" evidence="3"/>
<dbReference type="InterPro" id="IPR018234">
    <property type="entry name" value="GTP_CycHdrlase_I_CS"/>
</dbReference>
<dbReference type="InterPro" id="IPR020602">
    <property type="entry name" value="GTP_CycHdrlase_I_dom"/>
</dbReference>
<dbReference type="GO" id="GO:0046654">
    <property type="term" value="P:tetrahydrofolate biosynthetic process"/>
    <property type="evidence" value="ECO:0007669"/>
    <property type="project" value="InterPro"/>
</dbReference>
<gene>
    <name evidence="9" type="ORF">EDB81DRAFT_818950</name>
</gene>
<dbReference type="AlphaFoldDB" id="A0A9P9DBR3"/>
<organism evidence="9 10">
    <name type="scientific">Dactylonectria macrodidyma</name>
    <dbReference type="NCBI Taxonomy" id="307937"/>
    <lineage>
        <taxon>Eukaryota</taxon>
        <taxon>Fungi</taxon>
        <taxon>Dikarya</taxon>
        <taxon>Ascomycota</taxon>
        <taxon>Pezizomycotina</taxon>
        <taxon>Sordariomycetes</taxon>
        <taxon>Hypocreomycetidae</taxon>
        <taxon>Hypocreales</taxon>
        <taxon>Nectriaceae</taxon>
        <taxon>Dactylonectria</taxon>
    </lineage>
</organism>
<evidence type="ECO:0000256" key="4">
    <source>
        <dbReference type="ARBA" id="ARBA00017272"/>
    </source>
</evidence>
<proteinExistence type="inferred from homology"/>
<dbReference type="GO" id="GO:0003934">
    <property type="term" value="F:GTP cyclohydrolase I activity"/>
    <property type="evidence" value="ECO:0007669"/>
    <property type="project" value="UniProtKB-EC"/>
</dbReference>
<dbReference type="OrthoDB" id="4966at2759"/>
<accession>A0A9P9DBR3</accession>
<keyword evidence="5" id="KW-0378">Hydrolase</keyword>
<comment type="pathway">
    <text evidence="1">Cofactor biosynthesis; 7,8-dihydroneopterin triphosphate biosynthesis; 7,8-dihydroneopterin triphosphate from GTP: step 1/1.</text>
</comment>
<dbReference type="PROSITE" id="PS00860">
    <property type="entry name" value="GTP_CYCLOHYDROL_1_2"/>
    <property type="match status" value="1"/>
</dbReference>
<dbReference type="GO" id="GO:0008270">
    <property type="term" value="F:zinc ion binding"/>
    <property type="evidence" value="ECO:0007669"/>
    <property type="project" value="TreeGrafter"/>
</dbReference>
<dbReference type="GO" id="GO:0006729">
    <property type="term" value="P:tetrahydrobiopterin biosynthetic process"/>
    <property type="evidence" value="ECO:0007669"/>
    <property type="project" value="TreeGrafter"/>
</dbReference>
<evidence type="ECO:0000256" key="5">
    <source>
        <dbReference type="ARBA" id="ARBA00022801"/>
    </source>
</evidence>
<keyword evidence="6" id="KW-0289">Folate biosynthesis</keyword>
<dbReference type="PANTHER" id="PTHR11109">
    <property type="entry name" value="GTP CYCLOHYDROLASE I"/>
    <property type="match status" value="1"/>
</dbReference>
<evidence type="ECO:0000313" key="10">
    <source>
        <dbReference type="Proteomes" id="UP000738349"/>
    </source>
</evidence>
<protein>
    <recommendedName>
        <fullName evidence="4">GTP cyclohydrolase 1</fullName>
        <ecNumber evidence="3">3.5.4.16</ecNumber>
    </recommendedName>
    <alternativeName>
        <fullName evidence="7">GTP cyclohydrolase I</fullName>
    </alternativeName>
</protein>
<evidence type="ECO:0000256" key="3">
    <source>
        <dbReference type="ARBA" id="ARBA00012715"/>
    </source>
</evidence>
<dbReference type="PANTHER" id="PTHR11109:SF7">
    <property type="entry name" value="GTP CYCLOHYDROLASE 1"/>
    <property type="match status" value="1"/>
</dbReference>
<evidence type="ECO:0000256" key="6">
    <source>
        <dbReference type="ARBA" id="ARBA00022909"/>
    </source>
</evidence>
<dbReference type="Pfam" id="PF01227">
    <property type="entry name" value="GTP_cyclohydroI"/>
    <property type="match status" value="1"/>
</dbReference>
<evidence type="ECO:0000256" key="2">
    <source>
        <dbReference type="ARBA" id="ARBA00008085"/>
    </source>
</evidence>
<dbReference type="InterPro" id="IPR043133">
    <property type="entry name" value="GTP-CH-I_C/QueF"/>
</dbReference>
<dbReference type="GO" id="GO:0005737">
    <property type="term" value="C:cytoplasm"/>
    <property type="evidence" value="ECO:0007669"/>
    <property type="project" value="TreeGrafter"/>
</dbReference>